<evidence type="ECO:0000313" key="2">
    <source>
        <dbReference type="EMBL" id="OSX77821.1"/>
    </source>
</evidence>
<feature type="compositionally biased region" description="Low complexity" evidence="1">
    <location>
        <begin position="83"/>
        <end position="100"/>
    </location>
</feature>
<feature type="region of interest" description="Disordered" evidence="1">
    <location>
        <begin position="31"/>
        <end position="139"/>
    </location>
</feature>
<protein>
    <submittedName>
        <fullName evidence="2">Uncharacterized protein</fullName>
    </submittedName>
</protein>
<feature type="compositionally biased region" description="Basic residues" evidence="1">
    <location>
        <begin position="130"/>
        <end position="139"/>
    </location>
</feature>
<dbReference type="EMBL" id="KV918827">
    <property type="protein sequence ID" value="OSX77821.1"/>
    <property type="molecule type" value="Genomic_DNA"/>
</dbReference>
<organism evidence="2 3">
    <name type="scientific">Porphyra umbilicalis</name>
    <name type="common">Purple laver</name>
    <name type="synonym">Red alga</name>
    <dbReference type="NCBI Taxonomy" id="2786"/>
    <lineage>
        <taxon>Eukaryota</taxon>
        <taxon>Rhodophyta</taxon>
        <taxon>Bangiophyceae</taxon>
        <taxon>Bangiales</taxon>
        <taxon>Bangiaceae</taxon>
        <taxon>Porphyra</taxon>
    </lineage>
</organism>
<reference evidence="2 3" key="1">
    <citation type="submission" date="2017-03" db="EMBL/GenBank/DDBJ databases">
        <title>WGS assembly of Porphyra umbilicalis.</title>
        <authorList>
            <person name="Brawley S.H."/>
            <person name="Blouin N.A."/>
            <person name="Ficko-Blean E."/>
            <person name="Wheeler G.L."/>
            <person name="Lohr M."/>
            <person name="Goodson H.V."/>
            <person name="Jenkins J.W."/>
            <person name="Blaby-Haas C.E."/>
            <person name="Helliwell K.E."/>
            <person name="Chan C."/>
            <person name="Marriage T."/>
            <person name="Bhattacharya D."/>
            <person name="Klein A.S."/>
            <person name="Badis Y."/>
            <person name="Brodie J."/>
            <person name="Cao Y."/>
            <person name="Collen J."/>
            <person name="Dittami S.M."/>
            <person name="Gachon C.M."/>
            <person name="Green B.R."/>
            <person name="Karpowicz S."/>
            <person name="Kim J.W."/>
            <person name="Kudahl U."/>
            <person name="Lin S."/>
            <person name="Michel G."/>
            <person name="Mittag M."/>
            <person name="Olson B.J."/>
            <person name="Pangilinan J."/>
            <person name="Peng Y."/>
            <person name="Qiu H."/>
            <person name="Shu S."/>
            <person name="Singer J.T."/>
            <person name="Smith A.G."/>
            <person name="Sprecher B.N."/>
            <person name="Wagner V."/>
            <person name="Wang W."/>
            <person name="Wang Z.-Y."/>
            <person name="Yan J."/>
            <person name="Yarish C."/>
            <person name="Zoeuner-Riek S."/>
            <person name="Zhuang Y."/>
            <person name="Zou Y."/>
            <person name="Lindquist E.A."/>
            <person name="Grimwood J."/>
            <person name="Barry K."/>
            <person name="Rokhsar D.S."/>
            <person name="Schmutz J."/>
            <person name="Stiller J.W."/>
            <person name="Grossman A.R."/>
            <person name="Prochnik S.E."/>
        </authorList>
    </citation>
    <scope>NUCLEOTIDE SEQUENCE [LARGE SCALE GENOMIC DNA]</scope>
    <source>
        <strain evidence="2">4086291</strain>
    </source>
</reference>
<keyword evidence="3" id="KW-1185">Reference proteome</keyword>
<evidence type="ECO:0000256" key="1">
    <source>
        <dbReference type="SAM" id="MobiDB-lite"/>
    </source>
</evidence>
<name>A0A1X6PAA4_PORUM</name>
<feature type="compositionally biased region" description="Polar residues" evidence="1">
    <location>
        <begin position="110"/>
        <end position="129"/>
    </location>
</feature>
<proteinExistence type="predicted"/>
<feature type="compositionally biased region" description="Pro residues" evidence="1">
    <location>
        <begin position="1"/>
        <end position="11"/>
    </location>
</feature>
<accession>A0A1X6PAA4</accession>
<sequence length="139" mass="14568">MYPPCRSPPRPLAASIRPHYPGTAVCPFPWGESPECAPGVQPHPEPGPSSDFINALCIISAASAPNSRAPPGATRPTRPDSGRAPSAAAPRRVSVATPAHRAPPQPPQASTDKPLSWSWSPPAVPTQSPKSHHKYRAVG</sequence>
<evidence type="ECO:0000313" key="3">
    <source>
        <dbReference type="Proteomes" id="UP000218209"/>
    </source>
</evidence>
<dbReference type="AlphaFoldDB" id="A0A1X6PAA4"/>
<gene>
    <name evidence="2" type="ORF">BU14_0131s0004</name>
</gene>
<feature type="region of interest" description="Disordered" evidence="1">
    <location>
        <begin position="1"/>
        <end position="20"/>
    </location>
</feature>
<dbReference type="Proteomes" id="UP000218209">
    <property type="component" value="Unassembled WGS sequence"/>
</dbReference>
<feature type="compositionally biased region" description="Low complexity" evidence="1">
    <location>
        <begin position="60"/>
        <end position="76"/>
    </location>
</feature>